<proteinExistence type="predicted"/>
<dbReference type="Proteomes" id="UP000314294">
    <property type="component" value="Unassembled WGS sequence"/>
</dbReference>
<gene>
    <name evidence="1" type="ORF">EYF80_065944</name>
</gene>
<accession>A0A4Z2E5K3</accession>
<reference evidence="1 2" key="1">
    <citation type="submission" date="2019-03" db="EMBL/GenBank/DDBJ databases">
        <title>First draft genome of Liparis tanakae, snailfish: a comprehensive survey of snailfish specific genes.</title>
        <authorList>
            <person name="Kim W."/>
            <person name="Song I."/>
            <person name="Jeong J.-H."/>
            <person name="Kim D."/>
            <person name="Kim S."/>
            <person name="Ryu S."/>
            <person name="Song J.Y."/>
            <person name="Lee S.K."/>
        </authorList>
    </citation>
    <scope>NUCLEOTIDE SEQUENCE [LARGE SCALE GENOMIC DNA]</scope>
    <source>
        <tissue evidence="1">Muscle</tissue>
    </source>
</reference>
<evidence type="ECO:0000313" key="2">
    <source>
        <dbReference type="Proteomes" id="UP000314294"/>
    </source>
</evidence>
<keyword evidence="2" id="KW-1185">Reference proteome</keyword>
<protein>
    <submittedName>
        <fullName evidence="1">Uncharacterized protein</fullName>
    </submittedName>
</protein>
<comment type="caution">
    <text evidence="1">The sequence shown here is derived from an EMBL/GenBank/DDBJ whole genome shotgun (WGS) entry which is preliminary data.</text>
</comment>
<sequence>MNISLRACPSSWWTLMDSPPDSAPFCLVWSFKWTFKWRHSVT</sequence>
<dbReference type="AlphaFoldDB" id="A0A4Z2E5K3"/>
<organism evidence="1 2">
    <name type="scientific">Liparis tanakae</name>
    <name type="common">Tanaka's snailfish</name>
    <dbReference type="NCBI Taxonomy" id="230148"/>
    <lineage>
        <taxon>Eukaryota</taxon>
        <taxon>Metazoa</taxon>
        <taxon>Chordata</taxon>
        <taxon>Craniata</taxon>
        <taxon>Vertebrata</taxon>
        <taxon>Euteleostomi</taxon>
        <taxon>Actinopterygii</taxon>
        <taxon>Neopterygii</taxon>
        <taxon>Teleostei</taxon>
        <taxon>Neoteleostei</taxon>
        <taxon>Acanthomorphata</taxon>
        <taxon>Eupercaria</taxon>
        <taxon>Perciformes</taxon>
        <taxon>Cottioidei</taxon>
        <taxon>Cottales</taxon>
        <taxon>Liparidae</taxon>
        <taxon>Liparis</taxon>
    </lineage>
</organism>
<dbReference type="EMBL" id="SRLO01016906">
    <property type="protein sequence ID" value="TNN23933.1"/>
    <property type="molecule type" value="Genomic_DNA"/>
</dbReference>
<evidence type="ECO:0000313" key="1">
    <source>
        <dbReference type="EMBL" id="TNN23933.1"/>
    </source>
</evidence>
<name>A0A4Z2E5K3_9TELE</name>